<organism evidence="3 4">
    <name type="scientific">Choanephora cucurbitarum</name>
    <dbReference type="NCBI Taxonomy" id="101091"/>
    <lineage>
        <taxon>Eukaryota</taxon>
        <taxon>Fungi</taxon>
        <taxon>Fungi incertae sedis</taxon>
        <taxon>Mucoromycota</taxon>
        <taxon>Mucoromycotina</taxon>
        <taxon>Mucoromycetes</taxon>
        <taxon>Mucorales</taxon>
        <taxon>Mucorineae</taxon>
        <taxon>Choanephoraceae</taxon>
        <taxon>Choanephoroideae</taxon>
        <taxon>Choanephora</taxon>
    </lineage>
</organism>
<dbReference type="OrthoDB" id="2281860at2759"/>
<dbReference type="InParanoid" id="A0A1C7MWX9"/>
<dbReference type="InterPro" id="IPR031872">
    <property type="entry name" value="NDC10_II"/>
</dbReference>
<dbReference type="InterPro" id="IPR038279">
    <property type="entry name" value="Ndc10_dom2_sf"/>
</dbReference>
<dbReference type="GO" id="GO:0003677">
    <property type="term" value="F:DNA binding"/>
    <property type="evidence" value="ECO:0007669"/>
    <property type="project" value="InterPro"/>
</dbReference>
<comment type="caution">
    <text evidence="3">The sequence shown here is derived from an EMBL/GenBank/DDBJ whole genome shotgun (WGS) entry which is preliminary data.</text>
</comment>
<dbReference type="Pfam" id="PF16787">
    <property type="entry name" value="NDC10_II"/>
    <property type="match status" value="1"/>
</dbReference>
<accession>A0A1C7MWX9</accession>
<feature type="compositionally biased region" description="Basic and acidic residues" evidence="1">
    <location>
        <begin position="1"/>
        <end position="18"/>
    </location>
</feature>
<evidence type="ECO:0000259" key="2">
    <source>
        <dbReference type="Pfam" id="PF16787"/>
    </source>
</evidence>
<feature type="non-terminal residue" evidence="3">
    <location>
        <position position="1"/>
    </location>
</feature>
<dbReference type="STRING" id="101091.A0A1C7MWX9"/>
<reference evidence="3 4" key="1">
    <citation type="submission" date="2016-03" db="EMBL/GenBank/DDBJ databases">
        <title>Choanephora cucurbitarum.</title>
        <authorList>
            <person name="Min B."/>
            <person name="Park H."/>
            <person name="Park J.-H."/>
            <person name="Shin H.-D."/>
            <person name="Choi I.-G."/>
        </authorList>
    </citation>
    <scope>NUCLEOTIDE SEQUENCE [LARGE SCALE GENOMIC DNA]</scope>
    <source>
        <strain evidence="3 4">KUS-F28377</strain>
    </source>
</reference>
<dbReference type="AlphaFoldDB" id="A0A1C7MWX9"/>
<proteinExistence type="predicted"/>
<feature type="region of interest" description="Disordered" evidence="1">
    <location>
        <begin position="1"/>
        <end position="33"/>
    </location>
</feature>
<dbReference type="Proteomes" id="UP000093000">
    <property type="component" value="Unassembled WGS sequence"/>
</dbReference>
<keyword evidence="4" id="KW-1185">Reference proteome</keyword>
<dbReference type="EMBL" id="LUGH01001285">
    <property type="protein sequence ID" value="OBZ81313.1"/>
    <property type="molecule type" value="Genomic_DNA"/>
</dbReference>
<evidence type="ECO:0000256" key="1">
    <source>
        <dbReference type="SAM" id="MobiDB-lite"/>
    </source>
</evidence>
<sequence length="134" mass="15015">NSQKKTHAERGCGARHAEIAGATEEQSRRHGRWNAQGTENNYLISLPRQSIWVINRLPAAGGQFWLPRASVTPSEDLQVKIFPLVDQVLSRVESGYTEGSEELSSSTYPKTICGQGFLLLLKKLRVIFCKIRFS</sequence>
<evidence type="ECO:0000313" key="4">
    <source>
        <dbReference type="Proteomes" id="UP000093000"/>
    </source>
</evidence>
<feature type="domain" description="Ndc10" evidence="2">
    <location>
        <begin position="2"/>
        <end position="128"/>
    </location>
</feature>
<dbReference type="Gene3D" id="1.10.443.20">
    <property type="entry name" value="Centromere DNA-binding protein complex CBF3 subunit, domain 2"/>
    <property type="match status" value="1"/>
</dbReference>
<gene>
    <name evidence="3" type="ORF">A0J61_10637</name>
</gene>
<name>A0A1C7MWX9_9FUNG</name>
<protein>
    <recommendedName>
        <fullName evidence="2">Ndc10 domain-containing protein</fullName>
    </recommendedName>
</protein>
<evidence type="ECO:0000313" key="3">
    <source>
        <dbReference type="EMBL" id="OBZ81313.1"/>
    </source>
</evidence>